<feature type="domain" description="RING-type" evidence="9">
    <location>
        <begin position="1218"/>
        <end position="1256"/>
    </location>
</feature>
<feature type="region of interest" description="Disordered" evidence="8">
    <location>
        <begin position="402"/>
        <end position="426"/>
    </location>
</feature>
<dbReference type="InterPro" id="IPR001841">
    <property type="entry name" value="Znf_RING"/>
</dbReference>
<dbReference type="Pfam" id="PF26021">
    <property type="entry name" value="Ferritin_C144_05"/>
    <property type="match status" value="1"/>
</dbReference>
<dbReference type="eggNOG" id="KOG0298">
    <property type="taxonomic scope" value="Eukaryota"/>
</dbReference>
<dbReference type="HOGENOM" id="CLU_001592_2_0_1"/>
<dbReference type="GO" id="GO:0016787">
    <property type="term" value="F:hydrolase activity"/>
    <property type="evidence" value="ECO:0007669"/>
    <property type="project" value="UniProtKB-KW"/>
</dbReference>
<evidence type="ECO:0000256" key="4">
    <source>
        <dbReference type="ARBA" id="ARBA00022801"/>
    </source>
</evidence>
<dbReference type="SMART" id="SM00490">
    <property type="entry name" value="HELICc"/>
    <property type="match status" value="1"/>
</dbReference>
<evidence type="ECO:0000256" key="1">
    <source>
        <dbReference type="ARBA" id="ARBA00022723"/>
    </source>
</evidence>
<dbReference type="InterPro" id="IPR027417">
    <property type="entry name" value="P-loop_NTPase"/>
</dbReference>
<dbReference type="GO" id="GO:0006974">
    <property type="term" value="P:DNA damage response"/>
    <property type="evidence" value="ECO:0007669"/>
    <property type="project" value="TreeGrafter"/>
</dbReference>
<dbReference type="FunCoup" id="G3AKQ3">
    <property type="interactions" value="234"/>
</dbReference>
<dbReference type="Gene3D" id="3.40.50.10810">
    <property type="entry name" value="Tandem AAA-ATPase domain"/>
    <property type="match status" value="2"/>
</dbReference>
<evidence type="ECO:0000256" key="6">
    <source>
        <dbReference type="ARBA" id="ARBA00022840"/>
    </source>
</evidence>
<dbReference type="OMA" id="KAVFFCA"/>
<keyword evidence="1" id="KW-0479">Metal-binding</keyword>
<dbReference type="InParanoid" id="G3AKQ3"/>
<dbReference type="PANTHER" id="PTHR45865:SF1">
    <property type="entry name" value="E3 UBIQUITIN-PROTEIN LIGASE SHPRH"/>
    <property type="match status" value="1"/>
</dbReference>
<keyword evidence="5" id="KW-0862">Zinc</keyword>
<keyword evidence="3 7" id="KW-0863">Zinc-finger</keyword>
<keyword evidence="2" id="KW-0547">Nucleotide-binding</keyword>
<dbReference type="InterPro" id="IPR049730">
    <property type="entry name" value="SNF2/RAD54-like_C"/>
</dbReference>
<proteinExistence type="predicted"/>
<dbReference type="GO" id="GO:0005634">
    <property type="term" value="C:nucleus"/>
    <property type="evidence" value="ECO:0007669"/>
    <property type="project" value="TreeGrafter"/>
</dbReference>
<dbReference type="GO" id="GO:0005524">
    <property type="term" value="F:ATP binding"/>
    <property type="evidence" value="ECO:0007669"/>
    <property type="project" value="InterPro"/>
</dbReference>
<dbReference type="InterPro" id="IPR013083">
    <property type="entry name" value="Znf_RING/FYVE/PHD"/>
</dbReference>
<keyword evidence="11" id="KW-1185">Reference proteome</keyword>
<organism evidence="11">
    <name type="scientific">Spathaspora passalidarum (strain NRRL Y-27907 / 11-Y1)</name>
    <dbReference type="NCBI Taxonomy" id="619300"/>
    <lineage>
        <taxon>Eukaryota</taxon>
        <taxon>Fungi</taxon>
        <taxon>Dikarya</taxon>
        <taxon>Ascomycota</taxon>
        <taxon>Saccharomycotina</taxon>
        <taxon>Pichiomycetes</taxon>
        <taxon>Debaryomycetaceae</taxon>
        <taxon>Spathaspora</taxon>
    </lineage>
</organism>
<evidence type="ECO:0000259" key="9">
    <source>
        <dbReference type="PROSITE" id="PS50089"/>
    </source>
</evidence>
<sequence length="1554" mass="177352">MSPQQLQVFPFVTSDVKLSISDGLVYVKNKRLNNCNSKILFSFPRGEISEQEIYLINLHRGKLTSHGINVDSPNMKLEFTGDVVHVEIRYGIKYNCDLETCGSRPEVLNRVNYLLTGIITPFSTSNEEKIDVRYEDDEINPSLFYRSVSEHTSEMSPVNESEFDDIPELETKLFKFQKKSVKWLLNMENVKLVNNRIEMMDFITKDTIDVFNSEDVEAIDELIYTLLNKLSFGWKRVKIHSEEYFYNYLTLQVVTRQQVIYYLVGNFNDNVLLPAQGLLTEEMGLGKTVEITALALLNPRPLDQVNTIMSLPLNSFGDVKPVVRAKTTLVIAPDSILKQWMSEIVQLAPSLSVTEYRGINGYPKLSNRANVIAEYLRKFDVVMTTYATISRELDYAKYSSRNKITRSGTRSSRSDSSEQQKTELNVPDDTINDYKSLFQLSLTSVPPRIANVKSDHGQSETDYERALQDEIALAIAHNQQPPHSPQADYESPLMLTQFWRVVLDEVQMVSSVYSRAFQSASLIPRFHAWGVSGTPIKKNCDDLHSTLQFLKYSPFIGDLGRWNWDRLTNIEFVRLWNRISLRHTKAMVHDDIKLPTQHRILLTIPFTPIEQDFYNQRFEECLSNIGLNAAGEPMSSDWEPTPLILQYMRIWLIRLRQVCSSPQIGLLNIGSKKYKRTNIRVKSNNFMVQLTTLENLLDDMLYRAYGDIAEGEKGNVMVCLELGELFEFVYMPEVARKVLVAGVDETKRVIHGVKLILGKYIEEYKQKRVKTEGEEISDDDEIGMTSSNDDELSKLEDIIRGTRLKLRNWYVILHKFYFLIACSYFQTYDEEFQKLIEKYKVDLDISDGLVKEMVHFDSARSNELASLVNGVDESEFKFEDVSIEPPPDTEENPMKYCESKYYDLAESTRGEILASSGIVVSRAIAQRITSREQFIPTEDNGTTLLPRTTKKFFKNIPLISTSFSGYAMTFTVQSYVDKLARLCQSLNNQAMVINQWMDELVEILCRPLLSQDQDPSGNEYEETIKDQDKISGYLHVLGSMLGDRSNCVNSDGVRDIIGGDTTDDLFVAELEKRRREVRPDIKTSLSELVTEINTLDDTNDLQTELVQQLSDRVRTIYDNQKLALVLIAKELNVNCNAIFNTRIDYYKQLQQISDTVKPVDFPMMIRTNLDETVILEQLIGYERLKKSISIKMGKAVAKFRYLSGLVAGRTNEEEELMCIICRSAITIGSLTQCGHKYCKECLEHWLRNSHTCPMCKTMISSSTIYNFTHYKPDLKVKQEDNNHAANAAAHDETLHSIYKPLDAKIIEEISHIQLKSTYSSKVDMIVRQVLYLKSRDPHVQIVIFSQWQDMLYILGCAFKACDISYLGSYGTLTPESGVVGRRVKKQDSVELFKNDNSITCFLLNAKAQASGLTLVNATHIFLCEPLVNTSLELQAISRIHRIGQTKMTTVWMFAIEGTVEESIVIMSTKKRLKYMSLNPSPTDSVDIENVENDENVENTGDSINGVIAQEKDLSKADSLTLMESGGMDTLVNKGMTQGESVTNLDLWSAFFSKN</sequence>
<dbReference type="SUPFAM" id="SSF52540">
    <property type="entry name" value="P-loop containing nucleoside triphosphate hydrolases"/>
    <property type="match status" value="2"/>
</dbReference>
<evidence type="ECO:0000256" key="7">
    <source>
        <dbReference type="PROSITE-ProRule" id="PRU00175"/>
    </source>
</evidence>
<feature type="compositionally biased region" description="Basic and acidic residues" evidence="8">
    <location>
        <begin position="412"/>
        <end position="421"/>
    </location>
</feature>
<gene>
    <name evidence="10" type="ORF">SPAPADRAFT_70901</name>
</gene>
<dbReference type="OrthoDB" id="5330228at2759"/>
<evidence type="ECO:0000256" key="8">
    <source>
        <dbReference type="SAM" id="MobiDB-lite"/>
    </source>
</evidence>
<reference evidence="10 11" key="1">
    <citation type="journal article" date="2011" name="Proc. Natl. Acad. Sci. U.S.A.">
        <title>Comparative genomics of xylose-fermenting fungi for enhanced biofuel production.</title>
        <authorList>
            <person name="Wohlbach D.J."/>
            <person name="Kuo A."/>
            <person name="Sato T.K."/>
            <person name="Potts K.M."/>
            <person name="Salamov A.A."/>
            <person name="LaButti K.M."/>
            <person name="Sun H."/>
            <person name="Clum A."/>
            <person name="Pangilinan J.L."/>
            <person name="Lindquist E.A."/>
            <person name="Lucas S."/>
            <person name="Lapidus A."/>
            <person name="Jin M."/>
            <person name="Gunawan C."/>
            <person name="Balan V."/>
            <person name="Dale B.E."/>
            <person name="Jeffries T.W."/>
            <person name="Zinkel R."/>
            <person name="Barry K.W."/>
            <person name="Grigoriev I.V."/>
            <person name="Gasch A.P."/>
        </authorList>
    </citation>
    <scope>NUCLEOTIDE SEQUENCE [LARGE SCALE GENOMIC DNA]</scope>
    <source>
        <strain evidence="11">NRRL Y-27907 / 11-Y1</strain>
    </source>
</reference>
<dbReference type="InterPro" id="IPR014001">
    <property type="entry name" value="Helicase_ATP-bd"/>
</dbReference>
<dbReference type="PROSITE" id="PS00518">
    <property type="entry name" value="ZF_RING_1"/>
    <property type="match status" value="1"/>
</dbReference>
<dbReference type="Gene3D" id="3.40.50.300">
    <property type="entry name" value="P-loop containing nucleotide triphosphate hydrolases"/>
    <property type="match status" value="1"/>
</dbReference>
<dbReference type="Pfam" id="PF13639">
    <property type="entry name" value="zf-RING_2"/>
    <property type="match status" value="1"/>
</dbReference>
<dbReference type="Proteomes" id="UP000000709">
    <property type="component" value="Unassembled WGS sequence"/>
</dbReference>
<dbReference type="CDD" id="cd18793">
    <property type="entry name" value="SF2_C_SNF"/>
    <property type="match status" value="1"/>
</dbReference>
<dbReference type="SMART" id="SM00487">
    <property type="entry name" value="DEXDc"/>
    <property type="match status" value="1"/>
</dbReference>
<dbReference type="PANTHER" id="PTHR45865">
    <property type="entry name" value="E3 UBIQUITIN-PROTEIN LIGASE SHPRH FAMILY MEMBER"/>
    <property type="match status" value="1"/>
</dbReference>
<dbReference type="Gene3D" id="3.30.40.10">
    <property type="entry name" value="Zinc/RING finger domain, C3HC4 (zinc finger)"/>
    <property type="match status" value="1"/>
</dbReference>
<dbReference type="Pfam" id="PF00271">
    <property type="entry name" value="Helicase_C"/>
    <property type="match status" value="1"/>
</dbReference>
<dbReference type="RefSeq" id="XP_007374471.1">
    <property type="nucleotide sequence ID" value="XM_007374409.1"/>
</dbReference>
<dbReference type="InterPro" id="IPR001650">
    <property type="entry name" value="Helicase_C-like"/>
</dbReference>
<evidence type="ECO:0000256" key="2">
    <source>
        <dbReference type="ARBA" id="ARBA00022741"/>
    </source>
</evidence>
<accession>G3AKQ3</accession>
<name>G3AKQ3_SPAPN</name>
<dbReference type="GO" id="GO:0061630">
    <property type="term" value="F:ubiquitin protein ligase activity"/>
    <property type="evidence" value="ECO:0007669"/>
    <property type="project" value="TreeGrafter"/>
</dbReference>
<dbReference type="STRING" id="619300.G3AKQ3"/>
<dbReference type="SMART" id="SM00184">
    <property type="entry name" value="RING"/>
    <property type="match status" value="1"/>
</dbReference>
<keyword evidence="4" id="KW-0378">Hydrolase</keyword>
<evidence type="ECO:0000256" key="3">
    <source>
        <dbReference type="ARBA" id="ARBA00022771"/>
    </source>
</evidence>
<dbReference type="InterPro" id="IPR000330">
    <property type="entry name" value="SNF2_N"/>
</dbReference>
<dbReference type="Pfam" id="PF00176">
    <property type="entry name" value="SNF2-rel_dom"/>
    <property type="match status" value="1"/>
</dbReference>
<evidence type="ECO:0000256" key="5">
    <source>
        <dbReference type="ARBA" id="ARBA00022833"/>
    </source>
</evidence>
<dbReference type="EMBL" id="GL996501">
    <property type="protein sequence ID" value="EGW32956.1"/>
    <property type="molecule type" value="Genomic_DNA"/>
</dbReference>
<evidence type="ECO:0000313" key="10">
    <source>
        <dbReference type="EMBL" id="EGW32956.1"/>
    </source>
</evidence>
<dbReference type="KEGG" id="spaa:SPAPADRAFT_70901"/>
<dbReference type="InterPro" id="IPR059033">
    <property type="entry name" value="C144_05_dom"/>
</dbReference>
<dbReference type="SUPFAM" id="SSF57850">
    <property type="entry name" value="RING/U-box"/>
    <property type="match status" value="1"/>
</dbReference>
<dbReference type="GO" id="GO:0008270">
    <property type="term" value="F:zinc ion binding"/>
    <property type="evidence" value="ECO:0007669"/>
    <property type="project" value="UniProtKB-KW"/>
</dbReference>
<dbReference type="InterPro" id="IPR017907">
    <property type="entry name" value="Znf_RING_CS"/>
</dbReference>
<dbReference type="GO" id="GO:0000209">
    <property type="term" value="P:protein polyubiquitination"/>
    <property type="evidence" value="ECO:0007669"/>
    <property type="project" value="TreeGrafter"/>
</dbReference>
<dbReference type="PROSITE" id="PS50089">
    <property type="entry name" value="ZF_RING_2"/>
    <property type="match status" value="1"/>
</dbReference>
<protein>
    <recommendedName>
        <fullName evidence="9">RING-type domain-containing protein</fullName>
    </recommendedName>
</protein>
<dbReference type="GeneID" id="18875350"/>
<dbReference type="InterPro" id="IPR038718">
    <property type="entry name" value="SNF2-like_sf"/>
</dbReference>
<evidence type="ECO:0000313" key="11">
    <source>
        <dbReference type="Proteomes" id="UP000000709"/>
    </source>
</evidence>
<keyword evidence="6" id="KW-0067">ATP-binding</keyword>
<dbReference type="InterPro" id="IPR052583">
    <property type="entry name" value="ATP-helicase/E3_Ub-Ligase"/>
</dbReference>